<organism evidence="2 3">
    <name type="scientific">Durusdinium trenchii</name>
    <dbReference type="NCBI Taxonomy" id="1381693"/>
    <lineage>
        <taxon>Eukaryota</taxon>
        <taxon>Sar</taxon>
        <taxon>Alveolata</taxon>
        <taxon>Dinophyceae</taxon>
        <taxon>Suessiales</taxon>
        <taxon>Symbiodiniaceae</taxon>
        <taxon>Durusdinium</taxon>
    </lineage>
</organism>
<gene>
    <name evidence="2" type="ORF">CCMP2556_LOCUS44188</name>
</gene>
<proteinExistence type="predicted"/>
<reference evidence="2 3" key="1">
    <citation type="submission" date="2024-02" db="EMBL/GenBank/DDBJ databases">
        <authorList>
            <person name="Chen Y."/>
            <person name="Shah S."/>
            <person name="Dougan E. K."/>
            <person name="Thang M."/>
            <person name="Chan C."/>
        </authorList>
    </citation>
    <scope>NUCLEOTIDE SEQUENCE [LARGE SCALE GENOMIC DNA]</scope>
</reference>
<feature type="compositionally biased region" description="Acidic residues" evidence="1">
    <location>
        <begin position="316"/>
        <end position="326"/>
    </location>
</feature>
<keyword evidence="3" id="KW-1185">Reference proteome</keyword>
<evidence type="ECO:0000313" key="3">
    <source>
        <dbReference type="Proteomes" id="UP001642484"/>
    </source>
</evidence>
<feature type="region of interest" description="Disordered" evidence="1">
    <location>
        <begin position="311"/>
        <end position="381"/>
    </location>
</feature>
<feature type="compositionally biased region" description="Basic residues" evidence="1">
    <location>
        <begin position="370"/>
        <end position="381"/>
    </location>
</feature>
<protein>
    <submittedName>
        <fullName evidence="2">Uncharacterized protein</fullName>
    </submittedName>
</protein>
<feature type="compositionally biased region" description="Low complexity" evidence="1">
    <location>
        <begin position="335"/>
        <end position="349"/>
    </location>
</feature>
<evidence type="ECO:0000256" key="1">
    <source>
        <dbReference type="SAM" id="MobiDB-lite"/>
    </source>
</evidence>
<sequence length="381" mass="42474">MPLFNLSLFAKSRSTVESRGRCNGAMPTSGLYALLQKARPGWSSKDLLKVYQKLQKVSITDGESLARAVSEGSLNQVLAAAGERKLKPSTLQLLRLASRDPTRGHREAVRVEPLQPKRCFCGSCIRVPLCKPRGPSSQLLKLPSVGCSLPPLMPSKRRVMVPLPRIKSEPCFGHLKRRSAGEHHKGRNGLQSSNSVGHLRVPALPALVEPRVFDPPLHPPVHRLPIRASVEELTEEPTEWQRYWEATKLEGRLETVEEGSWVPSALSSRASSNSFNSYLTFVGKKGPDAPESDEVIGEFEEALCTQESYRMSFDGSDSDDSLEEAEVTVHPMPPRGSSSRESSPPSSLRPKPRAERQVETLQRHMEHQRQLQRRRMIRAYG</sequence>
<dbReference type="EMBL" id="CAXAMN010025051">
    <property type="protein sequence ID" value="CAK9092267.1"/>
    <property type="molecule type" value="Genomic_DNA"/>
</dbReference>
<dbReference type="Proteomes" id="UP001642484">
    <property type="component" value="Unassembled WGS sequence"/>
</dbReference>
<name>A0ABP0QVD9_9DINO</name>
<evidence type="ECO:0000313" key="2">
    <source>
        <dbReference type="EMBL" id="CAK9092267.1"/>
    </source>
</evidence>
<accession>A0ABP0QVD9</accession>
<feature type="compositionally biased region" description="Basic and acidic residues" evidence="1">
    <location>
        <begin position="352"/>
        <end position="369"/>
    </location>
</feature>
<comment type="caution">
    <text evidence="2">The sequence shown here is derived from an EMBL/GenBank/DDBJ whole genome shotgun (WGS) entry which is preliminary data.</text>
</comment>